<dbReference type="Proteomes" id="UP000663829">
    <property type="component" value="Unassembled WGS sequence"/>
</dbReference>
<comment type="caution">
    <text evidence="1">The sequence shown here is derived from an EMBL/GenBank/DDBJ whole genome shotgun (WGS) entry which is preliminary data.</text>
</comment>
<gene>
    <name evidence="1" type="ORF">GPM918_LOCUS37678</name>
    <name evidence="2" type="ORF">SRO942_LOCUS38451</name>
</gene>
<name>A0A815UZA3_9BILA</name>
<protein>
    <submittedName>
        <fullName evidence="1">Uncharacterized protein</fullName>
    </submittedName>
</protein>
<dbReference type="EMBL" id="CAJNOQ010024104">
    <property type="protein sequence ID" value="CAF1523810.1"/>
    <property type="molecule type" value="Genomic_DNA"/>
</dbReference>
<dbReference type="Proteomes" id="UP000681722">
    <property type="component" value="Unassembled WGS sequence"/>
</dbReference>
<proteinExistence type="predicted"/>
<dbReference type="EMBL" id="CAJOBC010089662">
    <property type="protein sequence ID" value="CAF4382866.1"/>
    <property type="molecule type" value="Genomic_DNA"/>
</dbReference>
<dbReference type="OrthoDB" id="10017139at2759"/>
<evidence type="ECO:0000313" key="2">
    <source>
        <dbReference type="EMBL" id="CAF4382866.1"/>
    </source>
</evidence>
<evidence type="ECO:0000313" key="1">
    <source>
        <dbReference type="EMBL" id="CAF1523810.1"/>
    </source>
</evidence>
<feature type="non-terminal residue" evidence="1">
    <location>
        <position position="1"/>
    </location>
</feature>
<evidence type="ECO:0000313" key="3">
    <source>
        <dbReference type="Proteomes" id="UP000663829"/>
    </source>
</evidence>
<dbReference type="AlphaFoldDB" id="A0A815UZA3"/>
<accession>A0A815UZA3</accession>
<organism evidence="1 3">
    <name type="scientific">Didymodactylos carnosus</name>
    <dbReference type="NCBI Taxonomy" id="1234261"/>
    <lineage>
        <taxon>Eukaryota</taxon>
        <taxon>Metazoa</taxon>
        <taxon>Spiralia</taxon>
        <taxon>Gnathifera</taxon>
        <taxon>Rotifera</taxon>
        <taxon>Eurotatoria</taxon>
        <taxon>Bdelloidea</taxon>
        <taxon>Philodinida</taxon>
        <taxon>Philodinidae</taxon>
        <taxon>Didymodactylos</taxon>
    </lineage>
</organism>
<reference evidence="1" key="1">
    <citation type="submission" date="2021-02" db="EMBL/GenBank/DDBJ databases">
        <authorList>
            <person name="Nowell W R."/>
        </authorList>
    </citation>
    <scope>NUCLEOTIDE SEQUENCE</scope>
</reference>
<keyword evidence="3" id="KW-1185">Reference proteome</keyword>
<sequence length="125" mass="14583">LQKIQLHDQKMKYNVDLINYLPQNEDVKAILVSVCVQHNNHPNGHAYLVFDAYQQCATTDQRTDYDERTYNCHGTRHHQELFVPWDTAINSSNLVIDVSYARNTGSYRNHGNLNWFEIKITGYIA</sequence>